<keyword evidence="3 6" id="KW-1133">Transmembrane helix</keyword>
<dbReference type="PANTHER" id="PTHR43243">
    <property type="entry name" value="INNER MEMBRANE TRANSPORTER YGJI-RELATED"/>
    <property type="match status" value="1"/>
</dbReference>
<keyword evidence="8" id="KW-1185">Reference proteome</keyword>
<feature type="transmembrane region" description="Helical" evidence="6">
    <location>
        <begin position="426"/>
        <end position="448"/>
    </location>
</feature>
<protein>
    <submittedName>
        <fullName evidence="7">Amino acid/polyamine transporter I</fullName>
    </submittedName>
</protein>
<dbReference type="PANTHER" id="PTHR43243:SF33">
    <property type="entry name" value="AMINO ACID PERMEASE_ SLC12A DOMAIN-CONTAINING PROTEIN"/>
    <property type="match status" value="1"/>
</dbReference>
<evidence type="ECO:0000256" key="5">
    <source>
        <dbReference type="SAM" id="MobiDB-lite"/>
    </source>
</evidence>
<dbReference type="KEGG" id="dfa:DFA_01029"/>
<evidence type="ECO:0000256" key="1">
    <source>
        <dbReference type="ARBA" id="ARBA00004141"/>
    </source>
</evidence>
<feature type="transmembrane region" description="Helical" evidence="6">
    <location>
        <begin position="323"/>
        <end position="352"/>
    </location>
</feature>
<dbReference type="InterPro" id="IPR002293">
    <property type="entry name" value="AA/rel_permease1"/>
</dbReference>
<keyword evidence="2 6" id="KW-0812">Transmembrane</keyword>
<feature type="transmembrane region" description="Helical" evidence="6">
    <location>
        <begin position="289"/>
        <end position="311"/>
    </location>
</feature>
<evidence type="ECO:0000256" key="3">
    <source>
        <dbReference type="ARBA" id="ARBA00022989"/>
    </source>
</evidence>
<evidence type="ECO:0000313" key="7">
    <source>
        <dbReference type="EMBL" id="EGG21154.1"/>
    </source>
</evidence>
<comment type="subcellular location">
    <subcellularLocation>
        <location evidence="1">Membrane</location>
        <topology evidence="1">Multi-pass membrane protein</topology>
    </subcellularLocation>
</comment>
<feature type="transmembrane region" description="Helical" evidence="6">
    <location>
        <begin position="175"/>
        <end position="199"/>
    </location>
</feature>
<dbReference type="Pfam" id="PF13520">
    <property type="entry name" value="AA_permease_2"/>
    <property type="match status" value="1"/>
</dbReference>
<evidence type="ECO:0000256" key="2">
    <source>
        <dbReference type="ARBA" id="ARBA00022692"/>
    </source>
</evidence>
<dbReference type="EMBL" id="GL883010">
    <property type="protein sequence ID" value="EGG21154.1"/>
    <property type="molecule type" value="Genomic_DNA"/>
</dbReference>
<sequence length="600" mass="65424">MISNNNNDNNNSTNNTNTSIDNGGDSIHHDDNKLEYEPLLINRHPHPHSKQGNVSYDMDDFKNQIGYKQQQEDGIYQNSNLSTPVSIKSTTSLAPGQLKKNALGLVHCLGCSISGVGPTCGIFLVCPQIAKVAGPQVPFTLILAAICCLSMASTISTFGKYIYSSASFYQYVSEGLGGLVGFITGWIMLVAYGILSVQTIIQFSSWTSDVIRTNTGFDLPWIVCGIVAIGIISSLAFIGINPVLKISLILVLCETIITFVLTVVIVAKGGAEGNYPLAFTPVGGSVSGMARGLVFSILVFVGFETAAILGAETRNPTKIIPQAVVGSVLITAIWLVWGMYAIIVACGPSQAYNLYSVSAPIDLFAREYVGRWFAVFIDLAGISTTFNVSTVAFNNMYRILYSVGKAKLSTTSNKLGITSKRFKTPVVAIVCFSVFQIISIGIVAAIFGNHTEGSWLAYSYLSYVGTIPLIIVFIITNIAVIPYMTNNHRDQFSYFYNMALPIFSAVLFSLVLFGNFYPDVPTPPNSYLLIALMAILLFGIALGFYLKRIPGFFKTMLHHISDDGNTSMNHHPEEVVEEEQEKFKHIDEKDEIIRADLPIN</sequence>
<feature type="transmembrane region" description="Helical" evidence="6">
    <location>
        <begin position="102"/>
        <end position="125"/>
    </location>
</feature>
<feature type="transmembrane region" description="Helical" evidence="6">
    <location>
        <begin position="372"/>
        <end position="393"/>
    </location>
</feature>
<feature type="transmembrane region" description="Helical" evidence="6">
    <location>
        <begin position="219"/>
        <end position="240"/>
    </location>
</feature>
<dbReference type="OMA" id="VHNAGAF"/>
<accession>F4PV38</accession>
<dbReference type="STRING" id="1054147.F4PV38"/>
<proteinExistence type="predicted"/>
<feature type="transmembrane region" description="Helical" evidence="6">
    <location>
        <begin position="247"/>
        <end position="269"/>
    </location>
</feature>
<feature type="transmembrane region" description="Helical" evidence="6">
    <location>
        <begin position="494"/>
        <end position="514"/>
    </location>
</feature>
<gene>
    <name evidence="7" type="ORF">DFA_01029</name>
</gene>
<organism evidence="7 8">
    <name type="scientific">Cavenderia fasciculata</name>
    <name type="common">Slime mold</name>
    <name type="synonym">Dictyostelium fasciculatum</name>
    <dbReference type="NCBI Taxonomy" id="261658"/>
    <lineage>
        <taxon>Eukaryota</taxon>
        <taxon>Amoebozoa</taxon>
        <taxon>Evosea</taxon>
        <taxon>Eumycetozoa</taxon>
        <taxon>Dictyostelia</taxon>
        <taxon>Acytosteliales</taxon>
        <taxon>Cavenderiaceae</taxon>
        <taxon>Cavenderia</taxon>
    </lineage>
</organism>
<dbReference type="Proteomes" id="UP000007797">
    <property type="component" value="Unassembled WGS sequence"/>
</dbReference>
<reference evidence="8" key="1">
    <citation type="journal article" date="2011" name="Genome Res.">
        <title>Phylogeny-wide analysis of social amoeba genomes highlights ancient origins for complex intercellular communication.</title>
        <authorList>
            <person name="Heidel A.J."/>
            <person name="Lawal H.M."/>
            <person name="Felder M."/>
            <person name="Schilde C."/>
            <person name="Helps N.R."/>
            <person name="Tunggal B."/>
            <person name="Rivero F."/>
            <person name="John U."/>
            <person name="Schleicher M."/>
            <person name="Eichinger L."/>
            <person name="Platzer M."/>
            <person name="Noegel A.A."/>
            <person name="Schaap P."/>
            <person name="Gloeckner G."/>
        </authorList>
    </citation>
    <scope>NUCLEOTIDE SEQUENCE [LARGE SCALE GENOMIC DNA]</scope>
    <source>
        <strain evidence="8">SH3</strain>
    </source>
</reference>
<dbReference type="RefSeq" id="XP_004359004.1">
    <property type="nucleotide sequence ID" value="XM_004358947.1"/>
</dbReference>
<name>F4PV38_CACFS</name>
<evidence type="ECO:0000256" key="4">
    <source>
        <dbReference type="ARBA" id="ARBA00023136"/>
    </source>
</evidence>
<dbReference type="OrthoDB" id="3900342at2759"/>
<keyword evidence="4 6" id="KW-0472">Membrane</keyword>
<dbReference type="GO" id="GO:0015171">
    <property type="term" value="F:amino acid transmembrane transporter activity"/>
    <property type="evidence" value="ECO:0007669"/>
    <property type="project" value="TreeGrafter"/>
</dbReference>
<dbReference type="AlphaFoldDB" id="F4PV38"/>
<feature type="transmembrane region" description="Helical" evidence="6">
    <location>
        <begin position="137"/>
        <end position="163"/>
    </location>
</feature>
<dbReference type="Gene3D" id="1.20.1740.10">
    <property type="entry name" value="Amino acid/polyamine transporter I"/>
    <property type="match status" value="1"/>
</dbReference>
<feature type="transmembrane region" description="Helical" evidence="6">
    <location>
        <begin position="526"/>
        <end position="546"/>
    </location>
</feature>
<evidence type="ECO:0000256" key="6">
    <source>
        <dbReference type="SAM" id="Phobius"/>
    </source>
</evidence>
<evidence type="ECO:0000313" key="8">
    <source>
        <dbReference type="Proteomes" id="UP000007797"/>
    </source>
</evidence>
<feature type="compositionally biased region" description="Low complexity" evidence="5">
    <location>
        <begin position="1"/>
        <end position="22"/>
    </location>
</feature>
<feature type="region of interest" description="Disordered" evidence="5">
    <location>
        <begin position="1"/>
        <end position="31"/>
    </location>
</feature>
<dbReference type="GO" id="GO:0005886">
    <property type="term" value="C:plasma membrane"/>
    <property type="evidence" value="ECO:0007669"/>
    <property type="project" value="TreeGrafter"/>
</dbReference>
<dbReference type="GeneID" id="14874000"/>
<feature type="transmembrane region" description="Helical" evidence="6">
    <location>
        <begin position="460"/>
        <end position="482"/>
    </location>
</feature>